<keyword evidence="1" id="KW-0732">Signal</keyword>
<name>A0A143PKY6_LUTPR</name>
<feature type="chain" id="PRO_5007511560" evidence="1">
    <location>
        <begin position="27"/>
        <end position="154"/>
    </location>
</feature>
<organism evidence="2 3">
    <name type="scientific">Luteitalea pratensis</name>
    <dbReference type="NCBI Taxonomy" id="1855912"/>
    <lineage>
        <taxon>Bacteria</taxon>
        <taxon>Pseudomonadati</taxon>
        <taxon>Acidobacteriota</taxon>
        <taxon>Vicinamibacteria</taxon>
        <taxon>Vicinamibacterales</taxon>
        <taxon>Vicinamibacteraceae</taxon>
        <taxon>Luteitalea</taxon>
    </lineage>
</organism>
<evidence type="ECO:0000313" key="3">
    <source>
        <dbReference type="Proteomes" id="UP000076079"/>
    </source>
</evidence>
<feature type="signal peptide" evidence="1">
    <location>
        <begin position="1"/>
        <end position="26"/>
    </location>
</feature>
<dbReference type="Proteomes" id="UP000076079">
    <property type="component" value="Chromosome"/>
</dbReference>
<reference evidence="3" key="2">
    <citation type="submission" date="2016-04" db="EMBL/GenBank/DDBJ databases">
        <title>First Complete Genome Sequence of a Subdivision 6 Acidobacterium.</title>
        <authorList>
            <person name="Huang S."/>
            <person name="Vieira S."/>
            <person name="Bunk B."/>
            <person name="Riedel T."/>
            <person name="Sproeer C."/>
            <person name="Overmann J."/>
        </authorList>
    </citation>
    <scope>NUCLEOTIDE SEQUENCE [LARGE SCALE GENOMIC DNA]</scope>
    <source>
        <strain evidence="3">DSM 100886 HEG_-6_39</strain>
    </source>
</reference>
<dbReference type="KEGG" id="abac:LuPra_02297"/>
<evidence type="ECO:0000313" key="2">
    <source>
        <dbReference type="EMBL" id="AMY09086.1"/>
    </source>
</evidence>
<protein>
    <submittedName>
        <fullName evidence="2">Uncharacterized protein</fullName>
    </submittedName>
</protein>
<dbReference type="RefSeq" id="WP_157899024.1">
    <property type="nucleotide sequence ID" value="NZ_CP015136.1"/>
</dbReference>
<sequence precursor="true">MGTNAAITRGALALLLTSMLGVVAGAQGPPRGTQRTGYCPGGPLTLTRGQVAFHMSLDDIQGAPAGLVLMRIIDREGNEVAARSVWLQPGQSASLVYTGTDLFRPQAETFESLSTLTTLSDRRTFIGTFEGFDDLRAELPVLCAEPAGQGRIPG</sequence>
<evidence type="ECO:0000256" key="1">
    <source>
        <dbReference type="SAM" id="SignalP"/>
    </source>
</evidence>
<gene>
    <name evidence="2" type="ORF">LuPra_02297</name>
</gene>
<proteinExistence type="predicted"/>
<dbReference type="AlphaFoldDB" id="A0A143PKY6"/>
<accession>A0A143PKY6</accession>
<dbReference type="STRING" id="1855912.LuPra_02297"/>
<dbReference type="EMBL" id="CP015136">
    <property type="protein sequence ID" value="AMY09086.1"/>
    <property type="molecule type" value="Genomic_DNA"/>
</dbReference>
<reference evidence="2 3" key="1">
    <citation type="journal article" date="2016" name="Genome Announc.">
        <title>First Complete Genome Sequence of a Subdivision 6 Acidobacterium Strain.</title>
        <authorList>
            <person name="Huang S."/>
            <person name="Vieira S."/>
            <person name="Bunk B."/>
            <person name="Riedel T."/>
            <person name="Sproer C."/>
            <person name="Overmann J."/>
        </authorList>
    </citation>
    <scope>NUCLEOTIDE SEQUENCE [LARGE SCALE GENOMIC DNA]</scope>
    <source>
        <strain evidence="3">DSM 100886 HEG_-6_39</strain>
    </source>
</reference>
<keyword evidence="3" id="KW-1185">Reference proteome</keyword>